<organism evidence="2">
    <name type="scientific">Anopheles atroparvus</name>
    <name type="common">European mosquito</name>
    <dbReference type="NCBI Taxonomy" id="41427"/>
    <lineage>
        <taxon>Eukaryota</taxon>
        <taxon>Metazoa</taxon>
        <taxon>Ecdysozoa</taxon>
        <taxon>Arthropoda</taxon>
        <taxon>Hexapoda</taxon>
        <taxon>Insecta</taxon>
        <taxon>Pterygota</taxon>
        <taxon>Neoptera</taxon>
        <taxon>Endopterygota</taxon>
        <taxon>Diptera</taxon>
        <taxon>Nematocera</taxon>
        <taxon>Culicoidea</taxon>
        <taxon>Culicidae</taxon>
        <taxon>Anophelinae</taxon>
        <taxon>Anopheles</taxon>
    </lineage>
</organism>
<dbReference type="AlphaFoldDB" id="A0A182JC07"/>
<sequence>MELLGTYFLTFEEVTKLFLNHRSAVGGPPSAEDIRTAVTYIGATTASGTKVDLVRLITILSAMGEPMDPKTAEFYCRILFPGAFEAKEQPEAQERPDECEGRGHAGGEECSNCIPIDEFTDRLS</sequence>
<name>A0A182JC07_ANOAO</name>
<evidence type="ECO:0000313" key="2">
    <source>
        <dbReference type="EnsemblMetazoa" id="AATE015249-PA.1"/>
    </source>
</evidence>
<accession>A0A182JC07</accession>
<feature type="compositionally biased region" description="Basic and acidic residues" evidence="1">
    <location>
        <begin position="87"/>
        <end position="107"/>
    </location>
</feature>
<dbReference type="STRING" id="41427.A0A182JC07"/>
<dbReference type="VEuPathDB" id="VectorBase:AATE015249"/>
<protein>
    <submittedName>
        <fullName evidence="2">Uncharacterized protein</fullName>
    </submittedName>
</protein>
<evidence type="ECO:0000256" key="1">
    <source>
        <dbReference type="SAM" id="MobiDB-lite"/>
    </source>
</evidence>
<feature type="region of interest" description="Disordered" evidence="1">
    <location>
        <begin position="87"/>
        <end position="112"/>
    </location>
</feature>
<reference evidence="2" key="1">
    <citation type="submission" date="2022-08" db="UniProtKB">
        <authorList>
            <consortium name="EnsemblMetazoa"/>
        </authorList>
    </citation>
    <scope>IDENTIFICATION</scope>
    <source>
        <strain evidence="2">EBRO</strain>
    </source>
</reference>
<proteinExistence type="predicted"/>
<dbReference type="EnsemblMetazoa" id="AATE015249-RA">
    <property type="protein sequence ID" value="AATE015249-PA.1"/>
    <property type="gene ID" value="AATE015249"/>
</dbReference>